<keyword evidence="4" id="KW-0931">ER-Golgi transport</keyword>
<reference evidence="10 11" key="1">
    <citation type="journal article" date="2015" name="Genome Biol. Evol.">
        <title>Phylogenomic analyses indicate that early fungi evolved digesting cell walls of algal ancestors of land plants.</title>
        <authorList>
            <person name="Chang Y."/>
            <person name="Wang S."/>
            <person name="Sekimoto S."/>
            <person name="Aerts A.L."/>
            <person name="Choi C."/>
            <person name="Clum A."/>
            <person name="LaButti K.M."/>
            <person name="Lindquist E.A."/>
            <person name="Yee Ngan C."/>
            <person name="Ohm R.A."/>
            <person name="Salamov A.A."/>
            <person name="Grigoriev I.V."/>
            <person name="Spatafora J.W."/>
            <person name="Berbee M.L."/>
        </authorList>
    </citation>
    <scope>NUCLEOTIDE SEQUENCE [LARGE SCALE GENOMIC DNA]</scope>
    <source>
        <strain evidence="10 11">NRRL 28638</strain>
    </source>
</reference>
<dbReference type="GO" id="GO:0006886">
    <property type="term" value="P:intracellular protein transport"/>
    <property type="evidence" value="ECO:0007669"/>
    <property type="project" value="InterPro"/>
</dbReference>
<dbReference type="InterPro" id="IPR011990">
    <property type="entry name" value="TPR-like_helical_dom_sf"/>
</dbReference>
<evidence type="ECO:0000313" key="11">
    <source>
        <dbReference type="Proteomes" id="UP000070444"/>
    </source>
</evidence>
<dbReference type="GO" id="GO:0005774">
    <property type="term" value="C:vacuolar membrane"/>
    <property type="evidence" value="ECO:0007669"/>
    <property type="project" value="TreeGrafter"/>
</dbReference>
<dbReference type="Pfam" id="PF14938">
    <property type="entry name" value="SNAP"/>
    <property type="match status" value="1"/>
</dbReference>
<dbReference type="STRING" id="796925.A0A137P142"/>
<evidence type="ECO:0000256" key="7">
    <source>
        <dbReference type="ARBA" id="ARBA00040047"/>
    </source>
</evidence>
<proteinExistence type="inferred from homology"/>
<sequence>MSLNQLSSAQEYIKKAEKAIKKGFFSSPDFSIGAQYFEQAANILKSLQKYDLARDQFMRASECFQKANSLFMAGKQIEQAASMSINLQQYDQAGQLFQKSASYYSAHGSTDTACQVLESGAKHLETKNLDLSITMLTEATEIYHNDDRLRFSIDSYRKLVQLLMKSQKYDQLLTVTPNFKTAANVLTNKGTLFQIYLTEMTIHLSNKDEIAAKKILDAVRGEPGFNTSMQAKLMSELIASFEEGDQELFSNTVKANSSSFLDNETARLAALIRVPGAVAKPALPPQTGPTPTTSSDYPIPAQLTQLPLEAEEEDDDLC</sequence>
<evidence type="ECO:0000256" key="8">
    <source>
        <dbReference type="ARBA" id="ARBA00042485"/>
    </source>
</evidence>
<keyword evidence="3" id="KW-0813">Transport</keyword>
<feature type="compositionally biased region" description="Acidic residues" evidence="9">
    <location>
        <begin position="309"/>
        <end position="318"/>
    </location>
</feature>
<comment type="similarity">
    <text evidence="2">Belongs to the SNAP family.</text>
</comment>
<evidence type="ECO:0000256" key="4">
    <source>
        <dbReference type="ARBA" id="ARBA00022892"/>
    </source>
</evidence>
<dbReference type="PANTHER" id="PTHR13768:SF2">
    <property type="entry name" value="GAMMA-SOLUBLE NSF ATTACHMENT PROTEIN"/>
    <property type="match status" value="1"/>
</dbReference>
<dbReference type="OrthoDB" id="9984275at2759"/>
<dbReference type="Proteomes" id="UP000070444">
    <property type="component" value="Unassembled WGS sequence"/>
</dbReference>
<evidence type="ECO:0000256" key="9">
    <source>
        <dbReference type="SAM" id="MobiDB-lite"/>
    </source>
</evidence>
<dbReference type="SUPFAM" id="SSF48452">
    <property type="entry name" value="TPR-like"/>
    <property type="match status" value="1"/>
</dbReference>
<evidence type="ECO:0000256" key="2">
    <source>
        <dbReference type="ARBA" id="ARBA00010050"/>
    </source>
</evidence>
<evidence type="ECO:0000256" key="1">
    <source>
        <dbReference type="ARBA" id="ARBA00004170"/>
    </source>
</evidence>
<keyword evidence="6" id="KW-0472">Membrane</keyword>
<name>A0A137P142_CONC2</name>
<feature type="region of interest" description="Disordered" evidence="9">
    <location>
        <begin position="279"/>
        <end position="318"/>
    </location>
</feature>
<keyword evidence="11" id="KW-1185">Reference proteome</keyword>
<evidence type="ECO:0000256" key="6">
    <source>
        <dbReference type="ARBA" id="ARBA00023136"/>
    </source>
</evidence>
<evidence type="ECO:0000256" key="3">
    <source>
        <dbReference type="ARBA" id="ARBA00022448"/>
    </source>
</evidence>
<dbReference type="AlphaFoldDB" id="A0A137P142"/>
<dbReference type="OMA" id="RSWFHAA"/>
<protein>
    <recommendedName>
        <fullName evidence="7">Gamma-soluble NSF attachment protein</fullName>
    </recommendedName>
    <alternativeName>
        <fullName evidence="8">N-ethylmaleimide-sensitive factor attachment protein gamma</fullName>
    </alternativeName>
</protein>
<dbReference type="Gene3D" id="1.25.40.10">
    <property type="entry name" value="Tetratricopeptide repeat domain"/>
    <property type="match status" value="1"/>
</dbReference>
<dbReference type="GO" id="GO:0019905">
    <property type="term" value="F:syntaxin binding"/>
    <property type="evidence" value="ECO:0007669"/>
    <property type="project" value="TreeGrafter"/>
</dbReference>
<dbReference type="GO" id="GO:0031201">
    <property type="term" value="C:SNARE complex"/>
    <property type="evidence" value="ECO:0007669"/>
    <property type="project" value="TreeGrafter"/>
</dbReference>
<accession>A0A137P142</accession>
<dbReference type="GO" id="GO:0005483">
    <property type="term" value="F:soluble NSF attachment protein activity"/>
    <property type="evidence" value="ECO:0007669"/>
    <property type="project" value="TreeGrafter"/>
</dbReference>
<keyword evidence="5" id="KW-0653">Protein transport</keyword>
<evidence type="ECO:0000313" key="10">
    <source>
        <dbReference type="EMBL" id="KXN68767.1"/>
    </source>
</evidence>
<dbReference type="GO" id="GO:0016192">
    <property type="term" value="P:vesicle-mediated transport"/>
    <property type="evidence" value="ECO:0007669"/>
    <property type="project" value="UniProtKB-KW"/>
</dbReference>
<dbReference type="PANTHER" id="PTHR13768">
    <property type="entry name" value="SOLUBLE NSF ATTACHMENT PROTEIN SNAP"/>
    <property type="match status" value="1"/>
</dbReference>
<gene>
    <name evidence="10" type="ORF">CONCODRAFT_79665</name>
</gene>
<organism evidence="10 11">
    <name type="scientific">Conidiobolus coronatus (strain ATCC 28846 / CBS 209.66 / NRRL 28638)</name>
    <name type="common">Delacroixia coronata</name>
    <dbReference type="NCBI Taxonomy" id="796925"/>
    <lineage>
        <taxon>Eukaryota</taxon>
        <taxon>Fungi</taxon>
        <taxon>Fungi incertae sedis</taxon>
        <taxon>Zoopagomycota</taxon>
        <taxon>Entomophthoromycotina</taxon>
        <taxon>Entomophthoromycetes</taxon>
        <taxon>Entomophthorales</taxon>
        <taxon>Ancylistaceae</taxon>
        <taxon>Conidiobolus</taxon>
    </lineage>
</organism>
<dbReference type="EMBL" id="KQ964562">
    <property type="protein sequence ID" value="KXN68767.1"/>
    <property type="molecule type" value="Genomic_DNA"/>
</dbReference>
<dbReference type="InterPro" id="IPR000744">
    <property type="entry name" value="NSF_attach"/>
</dbReference>
<evidence type="ECO:0000256" key="5">
    <source>
        <dbReference type="ARBA" id="ARBA00022927"/>
    </source>
</evidence>
<comment type="subcellular location">
    <subcellularLocation>
        <location evidence="1">Membrane</location>
        <topology evidence="1">Peripheral membrane protein</topology>
    </subcellularLocation>
</comment>